<keyword evidence="3" id="KW-1185">Reference proteome</keyword>
<keyword evidence="2" id="KW-0489">Methyltransferase</keyword>
<dbReference type="InterPro" id="IPR013216">
    <property type="entry name" value="Methyltransf_11"/>
</dbReference>
<feature type="domain" description="Methyltransferase type 11" evidence="1">
    <location>
        <begin position="88"/>
        <end position="187"/>
    </location>
</feature>
<organism evidence="2 3">
    <name type="scientific">Lacipirellula limnantheis</name>
    <dbReference type="NCBI Taxonomy" id="2528024"/>
    <lineage>
        <taxon>Bacteria</taxon>
        <taxon>Pseudomonadati</taxon>
        <taxon>Planctomycetota</taxon>
        <taxon>Planctomycetia</taxon>
        <taxon>Pirellulales</taxon>
        <taxon>Lacipirellulaceae</taxon>
        <taxon>Lacipirellula</taxon>
    </lineage>
</organism>
<protein>
    <submittedName>
        <fullName evidence="2">Demethylmenaquinone methyltransferase</fullName>
        <ecNumber evidence="2">2.1.1.163</ecNumber>
    </submittedName>
</protein>
<evidence type="ECO:0000313" key="3">
    <source>
        <dbReference type="Proteomes" id="UP000317909"/>
    </source>
</evidence>
<dbReference type="OrthoDB" id="9795634at2"/>
<dbReference type="AlphaFoldDB" id="A0A517TU07"/>
<dbReference type="EC" id="2.1.1.163" evidence="2"/>
<dbReference type="GO" id="GO:0043770">
    <property type="term" value="F:demethylmenaquinone methyltransferase activity"/>
    <property type="evidence" value="ECO:0007669"/>
    <property type="project" value="UniProtKB-EC"/>
</dbReference>
<keyword evidence="2" id="KW-0808">Transferase</keyword>
<dbReference type="PANTHER" id="PTHR43591:SF24">
    <property type="entry name" value="2-METHOXY-6-POLYPRENYL-1,4-BENZOQUINOL METHYLASE, MITOCHONDRIAL"/>
    <property type="match status" value="1"/>
</dbReference>
<dbReference type="PANTHER" id="PTHR43591">
    <property type="entry name" value="METHYLTRANSFERASE"/>
    <property type="match status" value="1"/>
</dbReference>
<dbReference type="SUPFAM" id="SSF53335">
    <property type="entry name" value="S-adenosyl-L-methionine-dependent methyltransferases"/>
    <property type="match status" value="1"/>
</dbReference>
<gene>
    <name evidence="2" type="primary">ubiE_1</name>
    <name evidence="2" type="ORF">I41_10170</name>
</gene>
<evidence type="ECO:0000259" key="1">
    <source>
        <dbReference type="Pfam" id="PF08241"/>
    </source>
</evidence>
<dbReference type="Pfam" id="PF08241">
    <property type="entry name" value="Methyltransf_11"/>
    <property type="match status" value="1"/>
</dbReference>
<name>A0A517TU07_9BACT</name>
<accession>A0A517TU07</accession>
<dbReference type="KEGG" id="llh:I41_10170"/>
<dbReference type="GO" id="GO:0032259">
    <property type="term" value="P:methylation"/>
    <property type="evidence" value="ECO:0007669"/>
    <property type="project" value="UniProtKB-KW"/>
</dbReference>
<dbReference type="RefSeq" id="WP_145431442.1">
    <property type="nucleotide sequence ID" value="NZ_CP036339.1"/>
</dbReference>
<dbReference type="InterPro" id="IPR029063">
    <property type="entry name" value="SAM-dependent_MTases_sf"/>
</dbReference>
<dbReference type="Gene3D" id="3.40.50.150">
    <property type="entry name" value="Vaccinia Virus protein VP39"/>
    <property type="match status" value="1"/>
</dbReference>
<sequence length="321" mass="35637">MLEPANTIVAGSFNLPAGQGGDQLRPAACKLPGKSGDFPRHVTPVTPSAMNDALPTYAERLDALHQALADDFREIIGRLPWQGHESIVDAGCGDGFFTGLLAERLTNGVAVGLDTSPAFLAAAEGRLQPLIGAGRVRLVQGNVERLPFDDATIDGIWSGHSMQSYPDLPHALREFRRVLRVGSTLAILETDNVHSIMLSWPPDLELAVRQAEHREIGNDDSYYGTYFPRFAQRLLREAGFVEVAREYILIHRQRPAGEWLERYVELYLQHFLEQVGKRLSPSARERLAQLANRRSETFLAKQENFFFGSLQVLLTARAGQP</sequence>
<reference evidence="2 3" key="1">
    <citation type="submission" date="2019-02" db="EMBL/GenBank/DDBJ databases">
        <title>Deep-cultivation of Planctomycetes and their phenomic and genomic characterization uncovers novel biology.</title>
        <authorList>
            <person name="Wiegand S."/>
            <person name="Jogler M."/>
            <person name="Boedeker C."/>
            <person name="Pinto D."/>
            <person name="Vollmers J."/>
            <person name="Rivas-Marin E."/>
            <person name="Kohn T."/>
            <person name="Peeters S.H."/>
            <person name="Heuer A."/>
            <person name="Rast P."/>
            <person name="Oberbeckmann S."/>
            <person name="Bunk B."/>
            <person name="Jeske O."/>
            <person name="Meyerdierks A."/>
            <person name="Storesund J.E."/>
            <person name="Kallscheuer N."/>
            <person name="Luecker S."/>
            <person name="Lage O.M."/>
            <person name="Pohl T."/>
            <person name="Merkel B.J."/>
            <person name="Hornburger P."/>
            <person name="Mueller R.-W."/>
            <person name="Bruemmer F."/>
            <person name="Labrenz M."/>
            <person name="Spormann A.M."/>
            <person name="Op den Camp H."/>
            <person name="Overmann J."/>
            <person name="Amann R."/>
            <person name="Jetten M.S.M."/>
            <person name="Mascher T."/>
            <person name="Medema M.H."/>
            <person name="Devos D.P."/>
            <person name="Kaster A.-K."/>
            <person name="Ovreas L."/>
            <person name="Rohde M."/>
            <person name="Galperin M.Y."/>
            <person name="Jogler C."/>
        </authorList>
    </citation>
    <scope>NUCLEOTIDE SEQUENCE [LARGE SCALE GENOMIC DNA]</scope>
    <source>
        <strain evidence="2 3">I41</strain>
    </source>
</reference>
<dbReference type="EMBL" id="CP036339">
    <property type="protein sequence ID" value="QDT71856.1"/>
    <property type="molecule type" value="Genomic_DNA"/>
</dbReference>
<dbReference type="CDD" id="cd02440">
    <property type="entry name" value="AdoMet_MTases"/>
    <property type="match status" value="1"/>
</dbReference>
<evidence type="ECO:0000313" key="2">
    <source>
        <dbReference type="EMBL" id="QDT71856.1"/>
    </source>
</evidence>
<proteinExistence type="predicted"/>
<dbReference type="GO" id="GO:0008757">
    <property type="term" value="F:S-adenosylmethionine-dependent methyltransferase activity"/>
    <property type="evidence" value="ECO:0007669"/>
    <property type="project" value="InterPro"/>
</dbReference>
<dbReference type="Proteomes" id="UP000317909">
    <property type="component" value="Chromosome"/>
</dbReference>